<feature type="compositionally biased region" description="Low complexity" evidence="7">
    <location>
        <begin position="115"/>
        <end position="124"/>
    </location>
</feature>
<dbReference type="InterPro" id="IPR003657">
    <property type="entry name" value="WRKY_dom"/>
</dbReference>
<dbReference type="Pfam" id="PF03106">
    <property type="entry name" value="WRKY"/>
    <property type="match status" value="1"/>
</dbReference>
<sequence length="362" mass="38775">MADDGWDLQAVVRGCCGATATAAAPDPFCSFSPLGLPEVGWGDQDDLGFCFPELFGVQTEVQDLDELWKAFVADSPRQQSQRQQQPQQQQLLSPQGSSSSCSVVPQVPAAALAPLPQPLARQPPQRTPPHTPRPKRRKNQQKRVVCQVPADGLSADMWAWRKYGQKPIKGSPYPRGYYRCSSSKGCLARKQVERSRNDPGMFVITYTGEHNHPQPTHRNSLAGSTRQKFPSSSSPAASPASGAALVRPEHPDCKASPCSPLSSPSAAGLSPVTPLTDSMEEEAHLRRGIGGEGQGAEEEVDEGDLLLVGDMEMLGEDDVLFLGLEEMGSKPDAAFGDAFSDHFGAFPAPWMANNTAAAAGGR</sequence>
<keyword evidence="3" id="KW-0238">DNA-binding</keyword>
<gene>
    <name evidence="9" type="ORF">Taro_030812</name>
</gene>
<keyword evidence="10" id="KW-1185">Reference proteome</keyword>
<dbReference type="SUPFAM" id="SSF118290">
    <property type="entry name" value="WRKY DNA-binding domain"/>
    <property type="match status" value="1"/>
</dbReference>
<evidence type="ECO:0000256" key="4">
    <source>
        <dbReference type="ARBA" id="ARBA00023163"/>
    </source>
</evidence>
<evidence type="ECO:0000256" key="3">
    <source>
        <dbReference type="ARBA" id="ARBA00023125"/>
    </source>
</evidence>
<comment type="caution">
    <text evidence="9">The sequence shown here is derived from an EMBL/GenBank/DDBJ whole genome shotgun (WGS) entry which is preliminary data.</text>
</comment>
<feature type="region of interest" description="Disordered" evidence="7">
    <location>
        <begin position="208"/>
        <end position="273"/>
    </location>
</feature>
<feature type="region of interest" description="Disordered" evidence="7">
    <location>
        <begin position="75"/>
        <end position="103"/>
    </location>
</feature>
<evidence type="ECO:0000256" key="2">
    <source>
        <dbReference type="ARBA" id="ARBA00023015"/>
    </source>
</evidence>
<dbReference type="Gene3D" id="2.20.25.80">
    <property type="entry name" value="WRKY domain"/>
    <property type="match status" value="1"/>
</dbReference>
<dbReference type="PROSITE" id="PS50811">
    <property type="entry name" value="WRKY"/>
    <property type="match status" value="1"/>
</dbReference>
<reference evidence="9" key="1">
    <citation type="submission" date="2017-07" db="EMBL/GenBank/DDBJ databases">
        <title>Taro Niue Genome Assembly and Annotation.</title>
        <authorList>
            <person name="Atibalentja N."/>
            <person name="Keating K."/>
            <person name="Fields C.J."/>
        </authorList>
    </citation>
    <scope>NUCLEOTIDE SEQUENCE</scope>
    <source>
        <strain evidence="9">Niue_2</strain>
        <tissue evidence="9">Leaf</tissue>
    </source>
</reference>
<dbReference type="InterPro" id="IPR044810">
    <property type="entry name" value="WRKY_plant"/>
</dbReference>
<dbReference type="Proteomes" id="UP000652761">
    <property type="component" value="Unassembled WGS sequence"/>
</dbReference>
<comment type="similarity">
    <text evidence="6">Belongs to the WRKY group II-e family.</text>
</comment>
<dbReference type="AlphaFoldDB" id="A0A843VX74"/>
<protein>
    <recommendedName>
        <fullName evidence="8">WRKY domain-containing protein</fullName>
    </recommendedName>
</protein>
<feature type="domain" description="WRKY" evidence="8">
    <location>
        <begin position="149"/>
        <end position="215"/>
    </location>
</feature>
<proteinExistence type="inferred from homology"/>
<keyword evidence="5" id="KW-0539">Nucleus</keyword>
<evidence type="ECO:0000259" key="8">
    <source>
        <dbReference type="PROSITE" id="PS50811"/>
    </source>
</evidence>
<evidence type="ECO:0000313" key="9">
    <source>
        <dbReference type="EMBL" id="MQL98110.1"/>
    </source>
</evidence>
<evidence type="ECO:0000256" key="1">
    <source>
        <dbReference type="ARBA" id="ARBA00004123"/>
    </source>
</evidence>
<dbReference type="PANTHER" id="PTHR32096">
    <property type="entry name" value="WRKY TRANSCRIPTION FACTOR 30-RELATED-RELATED"/>
    <property type="match status" value="1"/>
</dbReference>
<dbReference type="SMART" id="SM00774">
    <property type="entry name" value="WRKY"/>
    <property type="match status" value="1"/>
</dbReference>
<evidence type="ECO:0000256" key="7">
    <source>
        <dbReference type="SAM" id="MobiDB-lite"/>
    </source>
</evidence>
<comment type="subcellular location">
    <subcellularLocation>
        <location evidence="1">Nucleus</location>
    </subcellularLocation>
</comment>
<accession>A0A843VX74</accession>
<feature type="compositionally biased region" description="Polar residues" evidence="7">
    <location>
        <begin position="213"/>
        <end position="229"/>
    </location>
</feature>
<keyword evidence="4" id="KW-0804">Transcription</keyword>
<feature type="compositionally biased region" description="Basic residues" evidence="7">
    <location>
        <begin position="132"/>
        <end position="141"/>
    </location>
</feature>
<dbReference type="EMBL" id="NMUH01002142">
    <property type="protein sequence ID" value="MQL98110.1"/>
    <property type="molecule type" value="Genomic_DNA"/>
</dbReference>
<dbReference type="PANTHER" id="PTHR32096:SF61">
    <property type="entry name" value="WRKY TRANSCRIPTION FACTOR 22"/>
    <property type="match status" value="1"/>
</dbReference>
<evidence type="ECO:0000256" key="5">
    <source>
        <dbReference type="ARBA" id="ARBA00023242"/>
    </source>
</evidence>
<dbReference type="FunFam" id="2.20.25.80:FF:000007">
    <property type="entry name" value="WRKY transcription factor 22"/>
    <property type="match status" value="1"/>
</dbReference>
<dbReference type="GO" id="GO:0003700">
    <property type="term" value="F:DNA-binding transcription factor activity"/>
    <property type="evidence" value="ECO:0007669"/>
    <property type="project" value="InterPro"/>
</dbReference>
<evidence type="ECO:0000313" key="10">
    <source>
        <dbReference type="Proteomes" id="UP000652761"/>
    </source>
</evidence>
<feature type="region of interest" description="Disordered" evidence="7">
    <location>
        <begin position="115"/>
        <end position="144"/>
    </location>
</feature>
<dbReference type="GO" id="GO:0005634">
    <property type="term" value="C:nucleus"/>
    <property type="evidence" value="ECO:0007669"/>
    <property type="project" value="UniProtKB-SubCell"/>
</dbReference>
<feature type="compositionally biased region" description="Low complexity" evidence="7">
    <location>
        <begin position="255"/>
        <end position="271"/>
    </location>
</feature>
<dbReference type="GO" id="GO:0000976">
    <property type="term" value="F:transcription cis-regulatory region binding"/>
    <property type="evidence" value="ECO:0007669"/>
    <property type="project" value="TreeGrafter"/>
</dbReference>
<organism evidence="9 10">
    <name type="scientific">Colocasia esculenta</name>
    <name type="common">Wild taro</name>
    <name type="synonym">Arum esculentum</name>
    <dbReference type="NCBI Taxonomy" id="4460"/>
    <lineage>
        <taxon>Eukaryota</taxon>
        <taxon>Viridiplantae</taxon>
        <taxon>Streptophyta</taxon>
        <taxon>Embryophyta</taxon>
        <taxon>Tracheophyta</taxon>
        <taxon>Spermatophyta</taxon>
        <taxon>Magnoliopsida</taxon>
        <taxon>Liliopsida</taxon>
        <taxon>Araceae</taxon>
        <taxon>Aroideae</taxon>
        <taxon>Colocasieae</taxon>
        <taxon>Colocasia</taxon>
    </lineage>
</organism>
<keyword evidence="2" id="KW-0805">Transcription regulation</keyword>
<dbReference type="InterPro" id="IPR036576">
    <property type="entry name" value="WRKY_dom_sf"/>
</dbReference>
<feature type="compositionally biased region" description="Low complexity" evidence="7">
    <location>
        <begin position="230"/>
        <end position="244"/>
    </location>
</feature>
<dbReference type="OrthoDB" id="662136at2759"/>
<evidence type="ECO:0000256" key="6">
    <source>
        <dbReference type="ARBA" id="ARBA00060761"/>
    </source>
</evidence>
<name>A0A843VX74_COLES</name>